<name>A0ACA9MQR7_9GLOM</name>
<evidence type="ECO:0000313" key="1">
    <source>
        <dbReference type="EMBL" id="CAG8607852.1"/>
    </source>
</evidence>
<feature type="non-terminal residue" evidence="1">
    <location>
        <position position="53"/>
    </location>
</feature>
<protein>
    <submittedName>
        <fullName evidence="1">15338_t:CDS:1</fullName>
    </submittedName>
</protein>
<accession>A0ACA9MQR7</accession>
<reference evidence="1" key="1">
    <citation type="submission" date="2021-06" db="EMBL/GenBank/DDBJ databases">
        <authorList>
            <person name="Kallberg Y."/>
            <person name="Tangrot J."/>
            <person name="Rosling A."/>
        </authorList>
    </citation>
    <scope>NUCLEOTIDE SEQUENCE</scope>
    <source>
        <strain evidence="1">CL356</strain>
    </source>
</reference>
<dbReference type="EMBL" id="CAJVPT010014842">
    <property type="protein sequence ID" value="CAG8607852.1"/>
    <property type="molecule type" value="Genomic_DNA"/>
</dbReference>
<keyword evidence="2" id="KW-1185">Reference proteome</keyword>
<gene>
    <name evidence="1" type="ORF">ACOLOM_LOCUS6918</name>
</gene>
<organism evidence="1 2">
    <name type="scientific">Acaulospora colombiana</name>
    <dbReference type="NCBI Taxonomy" id="27376"/>
    <lineage>
        <taxon>Eukaryota</taxon>
        <taxon>Fungi</taxon>
        <taxon>Fungi incertae sedis</taxon>
        <taxon>Mucoromycota</taxon>
        <taxon>Glomeromycotina</taxon>
        <taxon>Glomeromycetes</taxon>
        <taxon>Diversisporales</taxon>
        <taxon>Acaulosporaceae</taxon>
        <taxon>Acaulospora</taxon>
    </lineage>
</organism>
<sequence length="53" mass="6299">MESNCEREDLWMDFREDTSYRLVEEAEDEEGVMGKTEEDVDVEFVVESKFESV</sequence>
<proteinExistence type="predicted"/>
<dbReference type="Proteomes" id="UP000789525">
    <property type="component" value="Unassembled WGS sequence"/>
</dbReference>
<evidence type="ECO:0000313" key="2">
    <source>
        <dbReference type="Proteomes" id="UP000789525"/>
    </source>
</evidence>
<comment type="caution">
    <text evidence="1">The sequence shown here is derived from an EMBL/GenBank/DDBJ whole genome shotgun (WGS) entry which is preliminary data.</text>
</comment>